<dbReference type="PANTHER" id="PTHR38785:SF1">
    <property type="entry name" value="HOMOLOG OF VIRK"/>
    <property type="match status" value="1"/>
</dbReference>
<reference evidence="1 2" key="1">
    <citation type="submission" date="2021-12" db="EMBL/GenBank/DDBJ databases">
        <title>Complete genome sequence of Phytobacter diazotrophicus TA9734.</title>
        <authorList>
            <person name="Kubota H."/>
            <person name="Nakayama Y."/>
            <person name="Ariyoshi T."/>
        </authorList>
    </citation>
    <scope>NUCLEOTIDE SEQUENCE [LARGE SCALE GENOMIC DNA]</scope>
    <source>
        <strain evidence="1 2">TA9734</strain>
    </source>
</reference>
<evidence type="ECO:0000313" key="1">
    <source>
        <dbReference type="EMBL" id="BDD52174.1"/>
    </source>
</evidence>
<evidence type="ECO:0008006" key="3">
    <source>
        <dbReference type="Google" id="ProtNLM"/>
    </source>
</evidence>
<name>A0ABM7VY92_9ENTR</name>
<sequence length="317" mass="36286">MSTIAGIASPVLCAKTGWQLFCRLASGKLMSGFAWKNPSYRRKFLLRSLLKPLGTAKLLSSLAQHPDLLLILNAQPGLPCRLHRPWLSLTFDEKKTLAALDYHYKTLYARLPTEVRSGFFTPQGVTFAKLTGKNGEQYTIRFYTDPMQDKEGEATLVFCDEQRTQLAGMTFALCLYEGKRTLFIGGLQGAKANIPHEFIQAATKSCHGLFPKRLLLEACTELASYLGMEQIIAVSNDTHIYQSWRYRKKKQDKLHADYDSFWESLSGERTAEGTFRLPMLIVRKTMEEIASKKRAEYRRRYDLLDSLQNQMRQILHR</sequence>
<dbReference type="PANTHER" id="PTHR38785">
    <property type="entry name" value="HOMOLOG OF VIRK"/>
    <property type="match status" value="1"/>
</dbReference>
<keyword evidence="2" id="KW-1185">Reference proteome</keyword>
<dbReference type="Pfam" id="PF04393">
    <property type="entry name" value="DUF535"/>
    <property type="match status" value="1"/>
</dbReference>
<accession>A0ABM7VY92</accession>
<protein>
    <recommendedName>
        <fullName evidence="3">DUF535 domain-containing protein</fullName>
    </recommendedName>
</protein>
<dbReference type="EMBL" id="AP025334">
    <property type="protein sequence ID" value="BDD52174.1"/>
    <property type="molecule type" value="Genomic_DNA"/>
</dbReference>
<dbReference type="Proteomes" id="UP001320460">
    <property type="component" value="Chromosome"/>
</dbReference>
<evidence type="ECO:0000313" key="2">
    <source>
        <dbReference type="Proteomes" id="UP001320460"/>
    </source>
</evidence>
<dbReference type="RefSeq" id="WP_071196078.1">
    <property type="nucleotide sequence ID" value="NZ_AP025334.1"/>
</dbReference>
<proteinExistence type="predicted"/>
<dbReference type="InterPro" id="IPR007488">
    <property type="entry name" value="DUF535"/>
</dbReference>
<gene>
    <name evidence="1" type="ORF">PDTA9734_36610</name>
</gene>
<organism evidence="1 2">
    <name type="scientific">Phytobacter diazotrophicus</name>
    <dbReference type="NCBI Taxonomy" id="395631"/>
    <lineage>
        <taxon>Bacteria</taxon>
        <taxon>Pseudomonadati</taxon>
        <taxon>Pseudomonadota</taxon>
        <taxon>Gammaproteobacteria</taxon>
        <taxon>Enterobacterales</taxon>
        <taxon>Enterobacteriaceae</taxon>
        <taxon>Phytobacter</taxon>
    </lineage>
</organism>